<accession>A0AAU9S0T4</accession>
<sequence length="88" mass="9874">MAKTLNSICFTTLLLVVLLISAEIPKNEATCTKFLGEAAVPYPCKESVCEAKCAEHYHESCRGECEDHDHGVHLTNDHDEHCHCYGRR</sequence>
<evidence type="ECO:0000256" key="1">
    <source>
        <dbReference type="SAM" id="SignalP"/>
    </source>
</evidence>
<dbReference type="Proteomes" id="UP000836841">
    <property type="component" value="Chromosome 3"/>
</dbReference>
<organism evidence="2 3">
    <name type="scientific">Thlaspi arvense</name>
    <name type="common">Field penny-cress</name>
    <dbReference type="NCBI Taxonomy" id="13288"/>
    <lineage>
        <taxon>Eukaryota</taxon>
        <taxon>Viridiplantae</taxon>
        <taxon>Streptophyta</taxon>
        <taxon>Embryophyta</taxon>
        <taxon>Tracheophyta</taxon>
        <taxon>Spermatophyta</taxon>
        <taxon>Magnoliopsida</taxon>
        <taxon>eudicotyledons</taxon>
        <taxon>Gunneridae</taxon>
        <taxon>Pentapetalae</taxon>
        <taxon>rosids</taxon>
        <taxon>malvids</taxon>
        <taxon>Brassicales</taxon>
        <taxon>Brassicaceae</taxon>
        <taxon>Thlaspideae</taxon>
        <taxon>Thlaspi</taxon>
    </lineage>
</organism>
<protein>
    <submittedName>
        <fullName evidence="2">Uncharacterized protein</fullName>
    </submittedName>
</protein>
<proteinExistence type="predicted"/>
<evidence type="ECO:0000313" key="2">
    <source>
        <dbReference type="EMBL" id="CAH2054945.1"/>
    </source>
</evidence>
<feature type="signal peptide" evidence="1">
    <location>
        <begin position="1"/>
        <end position="29"/>
    </location>
</feature>
<dbReference type="EMBL" id="OU466859">
    <property type="protein sequence ID" value="CAH2054945.1"/>
    <property type="molecule type" value="Genomic_DNA"/>
</dbReference>
<reference evidence="2 3" key="1">
    <citation type="submission" date="2022-03" db="EMBL/GenBank/DDBJ databases">
        <authorList>
            <person name="Nunn A."/>
            <person name="Chopra R."/>
            <person name="Nunn A."/>
            <person name="Contreras Garrido A."/>
        </authorList>
    </citation>
    <scope>NUCLEOTIDE SEQUENCE [LARGE SCALE GENOMIC DNA]</scope>
</reference>
<gene>
    <name evidence="2" type="ORF">TAV2_LOCUS11038</name>
</gene>
<keyword evidence="1" id="KW-0732">Signal</keyword>
<name>A0AAU9S0T4_THLAR</name>
<feature type="chain" id="PRO_5043672919" evidence="1">
    <location>
        <begin position="30"/>
        <end position="88"/>
    </location>
</feature>
<dbReference type="AlphaFoldDB" id="A0AAU9S0T4"/>
<evidence type="ECO:0000313" key="3">
    <source>
        <dbReference type="Proteomes" id="UP000836841"/>
    </source>
</evidence>
<keyword evidence="3" id="KW-1185">Reference proteome</keyword>